<feature type="transmembrane region" description="Helical" evidence="2">
    <location>
        <begin position="330"/>
        <end position="351"/>
    </location>
</feature>
<dbReference type="GO" id="GO:0016020">
    <property type="term" value="C:membrane"/>
    <property type="evidence" value="ECO:0007669"/>
    <property type="project" value="UniProtKB-SubCell"/>
</dbReference>
<feature type="transmembrane region" description="Helical" evidence="2">
    <location>
        <begin position="140"/>
        <end position="162"/>
    </location>
</feature>
<dbReference type="GO" id="GO:0022857">
    <property type="term" value="F:transmembrane transporter activity"/>
    <property type="evidence" value="ECO:0007669"/>
    <property type="project" value="InterPro"/>
</dbReference>
<dbReference type="InterPro" id="IPR036259">
    <property type="entry name" value="MFS_trans_sf"/>
</dbReference>
<reference evidence="4" key="1">
    <citation type="journal article" date="2011" name="PLoS Biol.">
        <title>Gene gain and loss during evolution of obligate parasitism in the white rust pathogen of Arabidopsis thaliana.</title>
        <authorList>
            <person name="Kemen E."/>
            <person name="Gardiner A."/>
            <person name="Schultz-Larsen T."/>
            <person name="Kemen A.C."/>
            <person name="Balmuth A.L."/>
            <person name="Robert-Seilaniantz A."/>
            <person name="Bailey K."/>
            <person name="Holub E."/>
            <person name="Studholme D.J."/>
            <person name="Maclean D."/>
            <person name="Jones J.D."/>
        </authorList>
    </citation>
    <scope>NUCLEOTIDE SEQUENCE</scope>
</reference>
<protein>
    <submittedName>
        <fullName evidence="4">Major Facilitator Superfamily (MFS) putative</fullName>
    </submittedName>
</protein>
<dbReference type="EMBL" id="FR824084">
    <property type="protein sequence ID" value="CCA17688.1"/>
    <property type="molecule type" value="Genomic_DNA"/>
</dbReference>
<dbReference type="PROSITE" id="PS50850">
    <property type="entry name" value="MFS"/>
    <property type="match status" value="1"/>
</dbReference>
<evidence type="ECO:0000256" key="1">
    <source>
        <dbReference type="ARBA" id="ARBA00004141"/>
    </source>
</evidence>
<comment type="subcellular location">
    <subcellularLocation>
        <location evidence="1">Membrane</location>
        <topology evidence="1">Multi-pass membrane protein</topology>
    </subcellularLocation>
</comment>
<dbReference type="Pfam" id="PF07690">
    <property type="entry name" value="MFS_1"/>
    <property type="match status" value="2"/>
</dbReference>
<dbReference type="SUPFAM" id="SSF103473">
    <property type="entry name" value="MFS general substrate transporter"/>
    <property type="match status" value="1"/>
</dbReference>
<dbReference type="PANTHER" id="PTHR23525:SF1">
    <property type="entry name" value="NODULIN-LIKE DOMAIN-CONTAINING PROTEIN"/>
    <property type="match status" value="1"/>
</dbReference>
<keyword evidence="2" id="KW-1133">Transmembrane helix</keyword>
<feature type="domain" description="Major facilitator superfamily (MFS) profile" evidence="3">
    <location>
        <begin position="11"/>
        <end position="474"/>
    </location>
</feature>
<organism evidence="4">
    <name type="scientific">Albugo laibachii Nc14</name>
    <dbReference type="NCBI Taxonomy" id="890382"/>
    <lineage>
        <taxon>Eukaryota</taxon>
        <taxon>Sar</taxon>
        <taxon>Stramenopiles</taxon>
        <taxon>Oomycota</taxon>
        <taxon>Peronosporomycetes</taxon>
        <taxon>Albuginales</taxon>
        <taxon>Albuginaceae</taxon>
        <taxon>Albugo</taxon>
    </lineage>
</organism>
<dbReference type="PANTHER" id="PTHR23525">
    <property type="entry name" value="TRANSPORTER, PUTATIVE-RELATED"/>
    <property type="match status" value="1"/>
</dbReference>
<accession>F0W975</accession>
<dbReference type="InterPro" id="IPR011701">
    <property type="entry name" value="MFS"/>
</dbReference>
<dbReference type="Gene3D" id="1.20.1250.20">
    <property type="entry name" value="MFS general substrate transporter like domains"/>
    <property type="match status" value="2"/>
</dbReference>
<evidence type="ECO:0000313" key="4">
    <source>
        <dbReference type="EMBL" id="CCA17688.1"/>
    </source>
</evidence>
<gene>
    <name evidence="4" type="primary">AlNc14C39G3342</name>
    <name evidence="4" type="ORF">ALNC14_038310</name>
</gene>
<feature type="transmembrane region" description="Helical" evidence="2">
    <location>
        <begin position="296"/>
        <end position="318"/>
    </location>
</feature>
<feature type="transmembrane region" description="Helical" evidence="2">
    <location>
        <begin position="12"/>
        <end position="30"/>
    </location>
</feature>
<keyword evidence="2" id="KW-0812">Transmembrane</keyword>
<reference evidence="4" key="2">
    <citation type="submission" date="2011-02" db="EMBL/GenBank/DDBJ databases">
        <authorList>
            <person name="MacLean D."/>
        </authorList>
    </citation>
    <scope>NUCLEOTIDE SEQUENCE</scope>
</reference>
<name>F0W975_9STRA</name>
<feature type="transmembrane region" description="Helical" evidence="2">
    <location>
        <begin position="50"/>
        <end position="69"/>
    </location>
</feature>
<evidence type="ECO:0000259" key="3">
    <source>
        <dbReference type="PROSITE" id="PS50850"/>
    </source>
</evidence>
<keyword evidence="2" id="KW-0472">Membrane</keyword>
<feature type="transmembrane region" description="Helical" evidence="2">
    <location>
        <begin position="174"/>
        <end position="195"/>
    </location>
</feature>
<feature type="transmembrane region" description="Helical" evidence="2">
    <location>
        <begin position="81"/>
        <end position="98"/>
    </location>
</feature>
<dbReference type="HOGENOM" id="CLU_030392_1_0_1"/>
<feature type="transmembrane region" description="Helical" evidence="2">
    <location>
        <begin position="447"/>
        <end position="469"/>
    </location>
</feature>
<evidence type="ECO:0000256" key="2">
    <source>
        <dbReference type="SAM" id="Phobius"/>
    </source>
</evidence>
<sequence>MLDYVQRTEPNVRLVLAFTMMYWFSESILMHQVLSGYMYILTGSIKAVGILRGIQGLAQVILALPAGYAADRYRRDRMLKVAAGIGVLSGVMTAVAAGNSSLRLMYVTFAMWGAFSSFHSPAVEAIFADSVPCGRRSFPFTVKFVIMNSARMLGPLIAIVFFTKYEDDWALFQLRAVILIGAIMITLSMLPLLYFDDDVAYEVRMKDLVVEQELRSIGRHFDIELSDSIQSVEVHPTGNLYNMKRENGLYSEGSERSRLLFSPYGSIASPEYVPPQGGKSPGSRKRFLGHLSDSHVPYLLVVSGFIINNAAGITASFLPLFLVKDYDPSFVQMQSLFVVQPVCVALFSLVLQWQSKRWGRMPVIVVSRFLGSLCMYQMATAQAFRTQVALYLINVVLIRSTEPLQRSLLMDFLPRQQRAKWSSLEDLSALVCTGSALIGVYLMETQGFHYCVWITLPIYVVGVLLETLLIPLTRHARESVEDF</sequence>
<feature type="transmembrane region" description="Helical" evidence="2">
    <location>
        <begin position="104"/>
        <end position="128"/>
    </location>
</feature>
<proteinExistence type="predicted"/>
<dbReference type="AlphaFoldDB" id="F0W975"/>
<dbReference type="InterPro" id="IPR020846">
    <property type="entry name" value="MFS_dom"/>
</dbReference>